<organism evidence="2 3">
    <name type="scientific">Paramecium sonneborni</name>
    <dbReference type="NCBI Taxonomy" id="65129"/>
    <lineage>
        <taxon>Eukaryota</taxon>
        <taxon>Sar</taxon>
        <taxon>Alveolata</taxon>
        <taxon>Ciliophora</taxon>
        <taxon>Intramacronucleata</taxon>
        <taxon>Oligohymenophorea</taxon>
        <taxon>Peniculida</taxon>
        <taxon>Parameciidae</taxon>
        <taxon>Paramecium</taxon>
    </lineage>
</organism>
<protein>
    <submittedName>
        <fullName evidence="2">Uncharacterized protein</fullName>
    </submittedName>
</protein>
<gene>
    <name evidence="2" type="ORF">PSON_ATCC_30995.1.T1440029</name>
</gene>
<evidence type="ECO:0000313" key="2">
    <source>
        <dbReference type="EMBL" id="CAD8123319.1"/>
    </source>
</evidence>
<keyword evidence="3" id="KW-1185">Reference proteome</keyword>
<comment type="caution">
    <text evidence="2">The sequence shown here is derived from an EMBL/GenBank/DDBJ whole genome shotgun (WGS) entry which is preliminary data.</text>
</comment>
<name>A0A8S1R7K4_9CILI</name>
<dbReference type="Proteomes" id="UP000692954">
    <property type="component" value="Unassembled WGS sequence"/>
</dbReference>
<accession>A0A8S1R7K4</accession>
<keyword evidence="1" id="KW-0175">Coiled coil</keyword>
<evidence type="ECO:0000256" key="1">
    <source>
        <dbReference type="SAM" id="Coils"/>
    </source>
</evidence>
<reference evidence="2" key="1">
    <citation type="submission" date="2021-01" db="EMBL/GenBank/DDBJ databases">
        <authorList>
            <consortium name="Genoscope - CEA"/>
            <person name="William W."/>
        </authorList>
    </citation>
    <scope>NUCLEOTIDE SEQUENCE</scope>
</reference>
<proteinExistence type="predicted"/>
<evidence type="ECO:0000313" key="3">
    <source>
        <dbReference type="Proteomes" id="UP000692954"/>
    </source>
</evidence>
<dbReference type="EMBL" id="CAJJDN010000144">
    <property type="protein sequence ID" value="CAD8123319.1"/>
    <property type="molecule type" value="Genomic_DNA"/>
</dbReference>
<sequence length="1339" mass="160436">MSWYQSFSDSFNQTHNNITKQYKFGQLAEIEKQAKLGGKKYPRQVTLRENHMIQHNQKQIPYPTCFSVITNEQFQQLPNEEKILFPWIEQQNKTIRILYDRSLGGEQRRLLREFQKPTAIYFETQNQAYRLIEYLKFRNQNLKEKCKKSMDKMFKYYENQRFLYLVQVSNKRIEKKAVQIREALEKERIKCIQNSNELQNYDIQKYKELFRYLQQKALEKQQIELATIKENKLQILRKSQGFMQNLERDNMKIILIKWQKIAEKIMQENIERERQEQQQLFLEEQRQQQLLQEKQMKEDLEKIQLQELIKLQNRELHFSNFKLIIGDNIRLLNPILYIQFKALESQEEGKIEFVKGQELSFMELDSRGWKADVEITLSHFKTQDILEFIIFDDYQDFNERILTKAQEEATEVLAFIATAKKVIQGRISILEFEKNLNSNRRHFARLDLSADLQQNLQQDQQFNQPMIQIDLHEDVRFKITNSTINPFYLDIVELPITAYELKYYIRQLKDPRKSIQQQWEEFKIKSLEDALQSRGQIWANNKQSEDDLIEIQEYLSEEGYDNKDGRFKQLYYYLYHNRIQNTEGFIKVKLIVACQKGFTKFSRVELIPILLQFNEKIKNFADDHGLQWHENLNILDIVSDEINKYMDDETQKNNYEKVEQYISSIRFKYNNVWTNIFKERLQGWKDKIYRIVNGCGAIDNTQDKLLLIVRLFQLFEGQENCDEFIYKIIRCLRYQLLVPKINNSKITMMWFKDHLSNLFSGYFYFDVWLRVFDYIIGIGFIEGSFDRVIASVVGGILDQVNYQSFTTQEEFIIGLNIYGRLLCNPEKLIIASYNCYLLNEFETLEKYDDLIKQMIQNVNPLDTIYSDQLKLLNTQNQSLIIDIPEEHEGSVYDIQESQIFLTKIGSKFVFKQQIKTVYILIHSLYLHQTQYIESNYVIIQGQQKNESEELYFELPYSSNILDLSVNDTFRARIDLRYLQVNTIYKNVLILQDDYNLERNYQISEIEYSILLSGEGCNSENPISKDSGISFFLDQCSLFNVKHSAFSHPDDFKQGNNLNYVEFKQLVTQYFQLDPAQINFQDLYLQFQREGNNSIYLVDLLFKLTHSKQKKEEILKLFIPNELINHQQYRRQQMQYGDVRFIKVQLSDDNYEQTADLTDYFNTILYNHYQKYNSYDLLLIDENNRFYLLDNVGQISNQFKLQMLILRMKYNSYGNVRKIEFKMSKQFQLASELQTQSSSIKELLENNQRLLSLDCKFEINQNSIIDFNQHLVYINCRDGAKQLEKCTIVGKINNKQNETKYYVVQLENNKKVIVYKQDVLLFDTIQEDELEIFDKPWKQI</sequence>
<feature type="coiled-coil region" evidence="1">
    <location>
        <begin position="265"/>
        <end position="306"/>
    </location>
</feature>
<dbReference type="OrthoDB" id="294096at2759"/>